<proteinExistence type="predicted"/>
<feature type="transmembrane region" description="Helical" evidence="1">
    <location>
        <begin position="7"/>
        <end position="27"/>
    </location>
</feature>
<keyword evidence="1" id="KW-0472">Membrane</keyword>
<evidence type="ECO:0000313" key="3">
    <source>
        <dbReference type="Proteomes" id="UP000091820"/>
    </source>
</evidence>
<keyword evidence="1" id="KW-1133">Transmembrane helix</keyword>
<sequence length="65" mass="7382">MFHGKYIANLGHIYLYMFVLLGHKLYIKLGIPFPFLFFLHHTLYGGGGGGGVLVLLVSENKRFRV</sequence>
<accession>A0A1A9W769</accession>
<dbReference type="VEuPathDB" id="VectorBase:GBRI008607"/>
<keyword evidence="1" id="KW-0812">Transmembrane</keyword>
<reference evidence="3" key="1">
    <citation type="submission" date="2014-03" db="EMBL/GenBank/DDBJ databases">
        <authorList>
            <person name="Aksoy S."/>
            <person name="Warren W."/>
            <person name="Wilson R.K."/>
        </authorList>
    </citation>
    <scope>NUCLEOTIDE SEQUENCE [LARGE SCALE GENOMIC DNA]</scope>
    <source>
        <strain evidence="3">IAEA</strain>
    </source>
</reference>
<organism evidence="2 3">
    <name type="scientific">Glossina brevipalpis</name>
    <dbReference type="NCBI Taxonomy" id="37001"/>
    <lineage>
        <taxon>Eukaryota</taxon>
        <taxon>Metazoa</taxon>
        <taxon>Ecdysozoa</taxon>
        <taxon>Arthropoda</taxon>
        <taxon>Hexapoda</taxon>
        <taxon>Insecta</taxon>
        <taxon>Pterygota</taxon>
        <taxon>Neoptera</taxon>
        <taxon>Endopterygota</taxon>
        <taxon>Diptera</taxon>
        <taxon>Brachycera</taxon>
        <taxon>Muscomorpha</taxon>
        <taxon>Hippoboscoidea</taxon>
        <taxon>Glossinidae</taxon>
        <taxon>Glossina</taxon>
    </lineage>
</organism>
<evidence type="ECO:0000256" key="1">
    <source>
        <dbReference type="SAM" id="Phobius"/>
    </source>
</evidence>
<dbReference type="AlphaFoldDB" id="A0A1A9W769"/>
<protein>
    <submittedName>
        <fullName evidence="2">Uncharacterized protein</fullName>
    </submittedName>
</protein>
<evidence type="ECO:0000313" key="2">
    <source>
        <dbReference type="EnsemblMetazoa" id="GBRI008607-PA"/>
    </source>
</evidence>
<dbReference type="Proteomes" id="UP000091820">
    <property type="component" value="Unassembled WGS sequence"/>
</dbReference>
<name>A0A1A9W769_9MUSC</name>
<dbReference type="EnsemblMetazoa" id="GBRI008607-RA">
    <property type="protein sequence ID" value="GBRI008607-PA"/>
    <property type="gene ID" value="GBRI008607"/>
</dbReference>
<keyword evidence="3" id="KW-1185">Reference proteome</keyword>
<reference evidence="2" key="2">
    <citation type="submission" date="2020-05" db="UniProtKB">
        <authorList>
            <consortium name="EnsemblMetazoa"/>
        </authorList>
    </citation>
    <scope>IDENTIFICATION</scope>
    <source>
        <strain evidence="2">IAEA</strain>
    </source>
</reference>
<feature type="transmembrane region" description="Helical" evidence="1">
    <location>
        <begin position="33"/>
        <end position="57"/>
    </location>
</feature>